<dbReference type="GO" id="GO:0030288">
    <property type="term" value="C:outer membrane-bounded periplasmic space"/>
    <property type="evidence" value="ECO:0007669"/>
    <property type="project" value="TreeGrafter"/>
</dbReference>
<dbReference type="Pfam" id="PF25869">
    <property type="entry name" value="3HB_CusB"/>
    <property type="match status" value="1"/>
</dbReference>
<dbReference type="SUPFAM" id="SSF111369">
    <property type="entry name" value="HlyD-like secretion proteins"/>
    <property type="match status" value="1"/>
</dbReference>
<evidence type="ECO:0000259" key="5">
    <source>
        <dbReference type="Pfam" id="PF25919"/>
    </source>
</evidence>
<evidence type="ECO:0000313" key="9">
    <source>
        <dbReference type="Proteomes" id="UP000483432"/>
    </source>
</evidence>
<dbReference type="InterPro" id="IPR058649">
    <property type="entry name" value="CzcB_C"/>
</dbReference>
<dbReference type="Gene3D" id="2.40.50.320">
    <property type="entry name" value="Copper binding periplasmic protein CusF"/>
    <property type="match status" value="1"/>
</dbReference>
<evidence type="ECO:0000259" key="3">
    <source>
        <dbReference type="Pfam" id="PF19335"/>
    </source>
</evidence>
<dbReference type="Pfam" id="PF25919">
    <property type="entry name" value="BSH_CusB"/>
    <property type="match status" value="1"/>
</dbReference>
<feature type="domain" description="CusB-like three alpha-helical bundle" evidence="4">
    <location>
        <begin position="169"/>
        <end position="216"/>
    </location>
</feature>
<dbReference type="Pfam" id="PF25975">
    <property type="entry name" value="CzcB_C"/>
    <property type="match status" value="1"/>
</dbReference>
<dbReference type="Pfam" id="PF19335">
    <property type="entry name" value="HMBD"/>
    <property type="match status" value="1"/>
</dbReference>
<dbReference type="InterPro" id="IPR058790">
    <property type="entry name" value="BSH_CusB"/>
</dbReference>
<dbReference type="AlphaFoldDB" id="A0A7C9P4T4"/>
<comment type="caution">
    <text evidence="8">The sequence shown here is derived from an EMBL/GenBank/DDBJ whole genome shotgun (WGS) entry which is preliminary data.</text>
</comment>
<name>A0A7C9P4T4_9PROT</name>
<evidence type="ECO:0000259" key="6">
    <source>
        <dbReference type="Pfam" id="PF25954"/>
    </source>
</evidence>
<proteinExistence type="inferred from homology"/>
<dbReference type="Gene3D" id="2.40.30.170">
    <property type="match status" value="1"/>
</dbReference>
<dbReference type="GO" id="GO:0060003">
    <property type="term" value="P:copper ion export"/>
    <property type="evidence" value="ECO:0007669"/>
    <property type="project" value="TreeGrafter"/>
</dbReference>
<dbReference type="Gene3D" id="2.40.420.20">
    <property type="match status" value="1"/>
</dbReference>
<dbReference type="EMBL" id="JAAFGW010000005">
    <property type="protein sequence ID" value="NDP46909.1"/>
    <property type="molecule type" value="Genomic_DNA"/>
</dbReference>
<organism evidence="8 9">
    <name type="scientific">Sulfuriferula multivorans</name>
    <dbReference type="NCBI Taxonomy" id="1559896"/>
    <lineage>
        <taxon>Bacteria</taxon>
        <taxon>Pseudomonadati</taxon>
        <taxon>Pseudomonadota</taxon>
        <taxon>Betaproteobacteria</taxon>
        <taxon>Nitrosomonadales</taxon>
        <taxon>Sulfuricellaceae</taxon>
        <taxon>Sulfuriferula</taxon>
    </lineage>
</organism>
<gene>
    <name evidence="8" type="ORF">GZ085_00695</name>
</gene>
<dbReference type="FunFam" id="2.40.30.170:FF:000010">
    <property type="entry name" value="Efflux RND transporter periplasmic adaptor subunit"/>
    <property type="match status" value="1"/>
</dbReference>
<dbReference type="NCBIfam" id="TIGR01730">
    <property type="entry name" value="RND_mfp"/>
    <property type="match status" value="1"/>
</dbReference>
<comment type="similarity">
    <text evidence="1">Belongs to the membrane fusion protein (MFP) (TC 8.A.1) family.</text>
</comment>
<dbReference type="Pfam" id="PF25954">
    <property type="entry name" value="Beta-barrel_RND_2"/>
    <property type="match status" value="1"/>
</dbReference>
<dbReference type="InterPro" id="IPR021647">
    <property type="entry name" value="CusF_Ec"/>
</dbReference>
<feature type="domain" description="CusB-like beta-barrel" evidence="6">
    <location>
        <begin position="254"/>
        <end position="330"/>
    </location>
</feature>
<dbReference type="InterPro" id="IPR058791">
    <property type="entry name" value="3HB_CusB"/>
</dbReference>
<sequence length="497" mass="52035">MIKKTILGVFVVVALLAVGVAAGLWWERNHVPGGGMEMPANSASGGPASGGPAVMYWYDPMFPTQKFDKPGKSPFMDMELVPKYADGGGDASTIKIDPSVTQNLGVRLATVTRTTVNTSVEATGIVAFNERDIAIVQARTGGFVERVASLAPSDVIKSGAFIAELLVPEWAAVQHEYLALKALDNASLEGAARERMRLSGMPESLIRAVASSGKIRNRISITAPRGGVIQTLDVRPGMTLMAGQTLARINGISTVWLDVAVPEAQAGSVRVGQTVEAAFAAFPGKPVQGRVTALLPTLNGEARALRVRVELPNKDGRLRPGLTAQVSVQGGAGESALRVPTEAVIRTGRRAIVIVAEAEGRYRPVEVVLGVESGNDTVILSGLDEGQTIVASGQFLIDSEASLQGITARAAGVDSAMPAPLALHEADAVIDEITESAVTLTHGPFKTLAMPGMTMEFSLANPNLAKNLKKGDRVRAGVRESDDGLVVEKLVKSGGAK</sequence>
<dbReference type="PANTHER" id="PTHR30097:SF15">
    <property type="entry name" value="CATION EFFLUX SYSTEM PROTEIN CUSB"/>
    <property type="match status" value="1"/>
</dbReference>
<evidence type="ECO:0000256" key="2">
    <source>
        <dbReference type="ARBA" id="ARBA00022448"/>
    </source>
</evidence>
<evidence type="ECO:0000259" key="4">
    <source>
        <dbReference type="Pfam" id="PF25869"/>
    </source>
</evidence>
<feature type="domain" description="CzcB-like C-terminal circularly permuted SH3-like" evidence="7">
    <location>
        <begin position="338"/>
        <end position="397"/>
    </location>
</feature>
<dbReference type="GO" id="GO:0022857">
    <property type="term" value="F:transmembrane transporter activity"/>
    <property type="evidence" value="ECO:0007669"/>
    <property type="project" value="InterPro"/>
</dbReference>
<feature type="domain" description="CusB-like barrel-sandwich hybrid" evidence="5">
    <location>
        <begin position="133"/>
        <end position="250"/>
    </location>
</feature>
<dbReference type="PANTHER" id="PTHR30097">
    <property type="entry name" value="CATION EFFLUX SYSTEM PROTEIN CUSB"/>
    <property type="match status" value="1"/>
</dbReference>
<keyword evidence="2" id="KW-0813">Transport</keyword>
<feature type="domain" description="Heavy metal binding" evidence="3">
    <location>
        <begin position="56"/>
        <end position="83"/>
    </location>
</feature>
<dbReference type="GO" id="GO:0046914">
    <property type="term" value="F:transition metal ion binding"/>
    <property type="evidence" value="ECO:0007669"/>
    <property type="project" value="TreeGrafter"/>
</dbReference>
<dbReference type="Proteomes" id="UP000483432">
    <property type="component" value="Unassembled WGS sequence"/>
</dbReference>
<dbReference type="InterPro" id="IPR042230">
    <property type="entry name" value="CusF_sf"/>
</dbReference>
<dbReference type="InterPro" id="IPR006143">
    <property type="entry name" value="RND_pump_MFP"/>
</dbReference>
<reference evidence="8 9" key="1">
    <citation type="submission" date="2019-09" db="EMBL/GenBank/DDBJ databases">
        <title>H2 Metabolism Revealed by Metagenomic Analysis in Subglacial Sediment of East Antarctica.</title>
        <authorList>
            <person name="Yang Z."/>
            <person name="Zhang Y."/>
            <person name="Lv Y."/>
            <person name="Yan W."/>
            <person name="Xiao X."/>
            <person name="Sun B."/>
            <person name="Ma H."/>
        </authorList>
    </citation>
    <scope>NUCLEOTIDE SEQUENCE [LARGE SCALE GENOMIC DNA]</scope>
    <source>
        <strain evidence="8">Bin2_2</strain>
    </source>
</reference>
<dbReference type="InterPro" id="IPR045800">
    <property type="entry name" value="HMBD"/>
</dbReference>
<dbReference type="InterPro" id="IPR058792">
    <property type="entry name" value="Beta-barrel_RND_2"/>
</dbReference>
<protein>
    <submittedName>
        <fullName evidence="8">Efflux RND transporter periplasmic adaptor subunit</fullName>
    </submittedName>
</protein>
<evidence type="ECO:0000313" key="8">
    <source>
        <dbReference type="EMBL" id="NDP46909.1"/>
    </source>
</evidence>
<evidence type="ECO:0000259" key="7">
    <source>
        <dbReference type="Pfam" id="PF25975"/>
    </source>
</evidence>
<dbReference type="GO" id="GO:0015679">
    <property type="term" value="P:plasma membrane copper ion transport"/>
    <property type="evidence" value="ECO:0007669"/>
    <property type="project" value="TreeGrafter"/>
</dbReference>
<dbReference type="InterPro" id="IPR051909">
    <property type="entry name" value="MFP_Cation_Efflux"/>
</dbReference>
<dbReference type="Pfam" id="PF11604">
    <property type="entry name" value="CusF_Ec"/>
    <property type="match status" value="1"/>
</dbReference>
<dbReference type="Gene3D" id="2.40.50.100">
    <property type="match status" value="1"/>
</dbReference>
<accession>A0A7C9P4T4</accession>
<evidence type="ECO:0000256" key="1">
    <source>
        <dbReference type="ARBA" id="ARBA00009477"/>
    </source>
</evidence>
<dbReference type="Gene3D" id="6.10.140.730">
    <property type="match status" value="1"/>
</dbReference>
<dbReference type="GO" id="GO:0016020">
    <property type="term" value="C:membrane"/>
    <property type="evidence" value="ECO:0007669"/>
    <property type="project" value="InterPro"/>
</dbReference>